<dbReference type="AlphaFoldDB" id="A0AAU7ARA5"/>
<dbReference type="PANTHER" id="PTHR11012:SF58">
    <property type="entry name" value="CHK KINASE-LIKE DOMAIN-CONTAINING PROTEIN"/>
    <property type="match status" value="1"/>
</dbReference>
<dbReference type="InterPro" id="IPR055492">
    <property type="entry name" value="DUF7064"/>
</dbReference>
<dbReference type="Gene3D" id="3.90.1200.10">
    <property type="match status" value="1"/>
</dbReference>
<dbReference type="Pfam" id="PF23213">
    <property type="entry name" value="DUF7065"/>
    <property type="match status" value="1"/>
</dbReference>
<reference evidence="2" key="1">
    <citation type="submission" date="2022-12" db="EMBL/GenBank/DDBJ databases">
        <title>Paraconexibacter alkalitolerans sp. nov. and Baekduia alba sp. nov., isolated from soil and emended description of the genera Paraconexibacter (Chun et al., 2020) and Baekduia (An et al., 2020).</title>
        <authorList>
            <person name="Vieira S."/>
            <person name="Huber K.J."/>
            <person name="Geppert A."/>
            <person name="Wolf J."/>
            <person name="Neumann-Schaal M."/>
            <person name="Muesken M."/>
            <person name="Overmann J."/>
        </authorList>
    </citation>
    <scope>NUCLEOTIDE SEQUENCE</scope>
    <source>
        <strain evidence="2">AEG42_29</strain>
    </source>
</reference>
<sequence>MSNLLIHTPDQITGAWLSSVLHEDGLTVTDTRPIGTGQMSQSHRVTYDGGQTVVVKLASDDPTSRATGVGMGAYSREVSFYSELAGRIGGPLPACHLAVYDAADGWFTLVLEDIAGAEQGDQIAGCSVEDAGVAVRALARVHAPVLGDLHVGTTGWLNVGSPLTQTLLTALLPGFLERYDGRVADAHAEVARRFVPVIDAWAGDLRPPMGLVHGDFRLDNLLFAAGDCKVVDWQTVSWGPAMYDVAYFLGGALPAEVRRAHEEALVRAYVDELGVHGVRSLDWDACWAEYRRQTFGGLLMVIAASMVTVRTDRGDDMFMAWFARAAQQVLDLDALSLLPAVDAGRPQALRPAATDDSGRHEPGPEQTWNESWYFDAVSDDGTLGVYVRLGRLPNREVALYTAAIVGPGRPAVMVVDDAAPLPAQDDESQVIDIEGLRATQRCEEPLQRFRVTLAGVGAAHADESEPLRAEPGTPVDVELDLVWETDGVPYQWRPSTRYEIPCRVSGTVRVGDEEIAFAGPGQRDHSWGSRDWWAADWMWSGLHLEDGTRTHTVTTPAAPGMGVGYIQAGGEVLEIATATSTEVVADNGLITSATLVTGPDELALDVEPVAFGALRLVAPDGRVSHFPRAMVRVAAADGRSGVGWMEWNRNQPAGEG</sequence>
<dbReference type="RefSeq" id="WP_354700652.1">
    <property type="nucleotide sequence ID" value="NZ_CP114014.1"/>
</dbReference>
<dbReference type="KEGG" id="parq:DSM112329_00937"/>
<dbReference type="Pfam" id="PF23212">
    <property type="entry name" value="DUF7064"/>
    <property type="match status" value="1"/>
</dbReference>
<dbReference type="InterPro" id="IPR011009">
    <property type="entry name" value="Kinase-like_dom_sf"/>
</dbReference>
<evidence type="ECO:0000259" key="1">
    <source>
        <dbReference type="SMART" id="SM00587"/>
    </source>
</evidence>
<dbReference type="InterPro" id="IPR002575">
    <property type="entry name" value="Aminoglycoside_PTrfase"/>
</dbReference>
<dbReference type="EMBL" id="CP114014">
    <property type="protein sequence ID" value="XAY04108.1"/>
    <property type="molecule type" value="Genomic_DNA"/>
</dbReference>
<dbReference type="InterPro" id="IPR055493">
    <property type="entry name" value="DUF7065"/>
</dbReference>
<accession>A0AAU7ARA5</accession>
<evidence type="ECO:0000313" key="2">
    <source>
        <dbReference type="EMBL" id="XAY04108.1"/>
    </source>
</evidence>
<name>A0AAU7ARA5_9ACTN</name>
<dbReference type="SUPFAM" id="SSF56112">
    <property type="entry name" value="Protein kinase-like (PK-like)"/>
    <property type="match status" value="1"/>
</dbReference>
<gene>
    <name evidence="2" type="ORF">DSM112329_00937</name>
</gene>
<feature type="domain" description="CHK kinase-like" evidence="1">
    <location>
        <begin position="109"/>
        <end position="279"/>
    </location>
</feature>
<dbReference type="SUPFAM" id="SSF159245">
    <property type="entry name" value="AttH-like"/>
    <property type="match status" value="1"/>
</dbReference>
<proteinExistence type="predicted"/>
<dbReference type="PANTHER" id="PTHR11012">
    <property type="entry name" value="PROTEIN KINASE-LIKE DOMAIN-CONTAINING"/>
    <property type="match status" value="1"/>
</dbReference>
<protein>
    <recommendedName>
        <fullName evidence="1">CHK kinase-like domain-containing protein</fullName>
    </recommendedName>
</protein>
<organism evidence="2">
    <name type="scientific">Paraconexibacter sp. AEG42_29</name>
    <dbReference type="NCBI Taxonomy" id="2997339"/>
    <lineage>
        <taxon>Bacteria</taxon>
        <taxon>Bacillati</taxon>
        <taxon>Actinomycetota</taxon>
        <taxon>Thermoleophilia</taxon>
        <taxon>Solirubrobacterales</taxon>
        <taxon>Paraconexibacteraceae</taxon>
        <taxon>Paraconexibacter</taxon>
    </lineage>
</organism>
<dbReference type="Pfam" id="PF01636">
    <property type="entry name" value="APH"/>
    <property type="match status" value="1"/>
</dbReference>
<dbReference type="InterPro" id="IPR015897">
    <property type="entry name" value="CHK_kinase-like"/>
</dbReference>
<dbReference type="SMART" id="SM00587">
    <property type="entry name" value="CHK"/>
    <property type="match status" value="1"/>
</dbReference>